<gene>
    <name evidence="7" type="ORF">PAPOLLO_LOCUS17650</name>
</gene>
<dbReference type="OrthoDB" id="6627680at2759"/>
<keyword evidence="4 5" id="KW-0238">DNA-binding</keyword>
<comment type="caution">
    <text evidence="7">The sequence shown here is derived from an EMBL/GenBank/DDBJ whole genome shotgun (WGS) entry which is preliminary data.</text>
</comment>
<dbReference type="SMART" id="SM00980">
    <property type="entry name" value="THAP"/>
    <property type="match status" value="1"/>
</dbReference>
<dbReference type="GO" id="GO:0008270">
    <property type="term" value="F:zinc ion binding"/>
    <property type="evidence" value="ECO:0007669"/>
    <property type="project" value="UniProtKB-KW"/>
</dbReference>
<dbReference type="SMART" id="SM00692">
    <property type="entry name" value="DM3"/>
    <property type="match status" value="1"/>
</dbReference>
<keyword evidence="2 5" id="KW-0863">Zinc-finger</keyword>
<protein>
    <submittedName>
        <fullName evidence="7">(apollo) hypothetical protein</fullName>
    </submittedName>
</protein>
<dbReference type="InterPro" id="IPR048365">
    <property type="entry name" value="TNP-like_RNaseH_N"/>
</dbReference>
<dbReference type="Pfam" id="PF05485">
    <property type="entry name" value="THAP"/>
    <property type="match status" value="1"/>
</dbReference>
<evidence type="ECO:0000256" key="5">
    <source>
        <dbReference type="PROSITE-ProRule" id="PRU00309"/>
    </source>
</evidence>
<organism evidence="7 8">
    <name type="scientific">Parnassius apollo</name>
    <name type="common">Apollo butterfly</name>
    <name type="synonym">Papilio apollo</name>
    <dbReference type="NCBI Taxonomy" id="110799"/>
    <lineage>
        <taxon>Eukaryota</taxon>
        <taxon>Metazoa</taxon>
        <taxon>Ecdysozoa</taxon>
        <taxon>Arthropoda</taxon>
        <taxon>Hexapoda</taxon>
        <taxon>Insecta</taxon>
        <taxon>Pterygota</taxon>
        <taxon>Neoptera</taxon>
        <taxon>Endopterygota</taxon>
        <taxon>Lepidoptera</taxon>
        <taxon>Glossata</taxon>
        <taxon>Ditrysia</taxon>
        <taxon>Papilionoidea</taxon>
        <taxon>Papilionidae</taxon>
        <taxon>Parnassiinae</taxon>
        <taxon>Parnassini</taxon>
        <taxon>Parnassius</taxon>
        <taxon>Parnassius</taxon>
    </lineage>
</organism>
<keyword evidence="8" id="KW-1185">Reference proteome</keyword>
<dbReference type="InterPro" id="IPR006612">
    <property type="entry name" value="THAP_Znf"/>
</dbReference>
<dbReference type="EMBL" id="CAJQZP010001146">
    <property type="protein sequence ID" value="CAG5021964.1"/>
    <property type="molecule type" value="Genomic_DNA"/>
</dbReference>
<evidence type="ECO:0000313" key="8">
    <source>
        <dbReference type="Proteomes" id="UP000691718"/>
    </source>
</evidence>
<evidence type="ECO:0000259" key="6">
    <source>
        <dbReference type="PROSITE" id="PS50950"/>
    </source>
</evidence>
<reference evidence="7" key="1">
    <citation type="submission" date="2021-04" db="EMBL/GenBank/DDBJ databases">
        <authorList>
            <person name="Tunstrom K."/>
        </authorList>
    </citation>
    <scope>NUCLEOTIDE SEQUENCE</scope>
</reference>
<sequence>MPKRCALGCSNKTSYHQFPHPEKNPDRFKAWVHIAGGKLDSPADYELYRKKVICDIHFTDRDRNRNNRLNFLAVPSLHLPGKSDEVVSSEKILLVPEPVNEESSLAALKPTLTGKSNDDDTSEKVLLIPEPVNKENSLATLKSTLTGKSDEVVTSEKVLLVPEPVNEESSLATLKLTTTDNSARINSEHNYCRLQKKAIHKNNNNYQQQEWPSFWLNQLKTTRRKIKVLQSNLIRSQKKNKTFQSRIANAEKMPTDILFKKLTNKMTVAAKIFTKMQYTQTSKRPHGRRFSLEEKVLSLSLYKKSPRSYPLLAKYFTLPSTKSLKRLLTKIEVKPGLNKCIFMKIKNTVKELCTEDRLCSLIFDEMSISPQIHYNAAKDQLRGFTFDGKKNC</sequence>
<dbReference type="GO" id="GO:0003677">
    <property type="term" value="F:DNA binding"/>
    <property type="evidence" value="ECO:0007669"/>
    <property type="project" value="UniProtKB-UniRule"/>
</dbReference>
<keyword evidence="3" id="KW-0862">Zinc</keyword>
<dbReference type="PROSITE" id="PS50950">
    <property type="entry name" value="ZF_THAP"/>
    <property type="match status" value="1"/>
</dbReference>
<evidence type="ECO:0000256" key="4">
    <source>
        <dbReference type="ARBA" id="ARBA00023125"/>
    </source>
</evidence>
<evidence type="ECO:0000313" key="7">
    <source>
        <dbReference type="EMBL" id="CAG5021964.1"/>
    </source>
</evidence>
<name>A0A8S3XGM8_PARAO</name>
<dbReference type="AlphaFoldDB" id="A0A8S3XGM8"/>
<dbReference type="Proteomes" id="UP000691718">
    <property type="component" value="Unassembled WGS sequence"/>
</dbReference>
<proteinExistence type="predicted"/>
<dbReference type="Pfam" id="PF21787">
    <property type="entry name" value="TNP-like_RNaseH_N"/>
    <property type="match status" value="1"/>
</dbReference>
<feature type="domain" description="THAP-type" evidence="6">
    <location>
        <begin position="1"/>
        <end position="78"/>
    </location>
</feature>
<evidence type="ECO:0000256" key="1">
    <source>
        <dbReference type="ARBA" id="ARBA00022723"/>
    </source>
</evidence>
<evidence type="ECO:0000256" key="2">
    <source>
        <dbReference type="ARBA" id="ARBA00022771"/>
    </source>
</evidence>
<accession>A0A8S3XGM8</accession>
<evidence type="ECO:0000256" key="3">
    <source>
        <dbReference type="ARBA" id="ARBA00022833"/>
    </source>
</evidence>
<keyword evidence="1" id="KW-0479">Metal-binding</keyword>